<dbReference type="AlphaFoldDB" id="A0A7Y0L795"/>
<keyword evidence="2" id="KW-1185">Reference proteome</keyword>
<organism evidence="1 2">
    <name type="scientific">Sulfobacillus harzensis</name>
    <dbReference type="NCBI Taxonomy" id="2729629"/>
    <lineage>
        <taxon>Bacteria</taxon>
        <taxon>Bacillati</taxon>
        <taxon>Bacillota</taxon>
        <taxon>Clostridia</taxon>
        <taxon>Eubacteriales</taxon>
        <taxon>Clostridiales Family XVII. Incertae Sedis</taxon>
        <taxon>Sulfobacillus</taxon>
    </lineage>
</organism>
<name>A0A7Y0L795_9FIRM</name>
<gene>
    <name evidence="1" type="ORF">HIJ39_15415</name>
</gene>
<evidence type="ECO:0000313" key="2">
    <source>
        <dbReference type="Proteomes" id="UP000533476"/>
    </source>
</evidence>
<proteinExistence type="predicted"/>
<comment type="caution">
    <text evidence="1">The sequence shown here is derived from an EMBL/GenBank/DDBJ whole genome shotgun (WGS) entry which is preliminary data.</text>
</comment>
<sequence>MFPEHNHRYRKAAADYTGLPLDHPVVVRLAAQAAVAADAAALTFLRERGPRPAPAERDWGGS</sequence>
<dbReference type="Proteomes" id="UP000533476">
    <property type="component" value="Unassembled WGS sequence"/>
</dbReference>
<protein>
    <submittedName>
        <fullName evidence="1">Uncharacterized protein</fullName>
    </submittedName>
</protein>
<dbReference type="RefSeq" id="WP_169101253.1">
    <property type="nucleotide sequence ID" value="NZ_JABBVZ010000064.1"/>
</dbReference>
<accession>A0A7Y0L795</accession>
<reference evidence="1 2" key="1">
    <citation type="submission" date="2020-04" db="EMBL/GenBank/DDBJ databases">
        <authorList>
            <person name="Zhang R."/>
            <person name="Schippers A."/>
        </authorList>
    </citation>
    <scope>NUCLEOTIDE SEQUENCE [LARGE SCALE GENOMIC DNA]</scope>
    <source>
        <strain evidence="1 2">DSM 109850</strain>
    </source>
</reference>
<dbReference type="EMBL" id="JABBVZ010000064">
    <property type="protein sequence ID" value="NMP23730.1"/>
    <property type="molecule type" value="Genomic_DNA"/>
</dbReference>
<evidence type="ECO:0000313" key="1">
    <source>
        <dbReference type="EMBL" id="NMP23730.1"/>
    </source>
</evidence>